<evidence type="ECO:0000256" key="1">
    <source>
        <dbReference type="ARBA" id="ARBA00004555"/>
    </source>
</evidence>
<dbReference type="InterPro" id="IPR045126">
    <property type="entry name" value="TRAPPC10/Trs130"/>
</dbReference>
<evidence type="ECO:0000259" key="7">
    <source>
        <dbReference type="Pfam" id="PF23285"/>
    </source>
</evidence>
<dbReference type="Pfam" id="PF24967">
    <property type="entry name" value="NTS_TR130"/>
    <property type="match status" value="1"/>
</dbReference>
<dbReference type="STRING" id="590646.G3BEF0"/>
<keyword evidence="3" id="KW-0333">Golgi apparatus</keyword>
<evidence type="ECO:0000313" key="9">
    <source>
        <dbReference type="EMBL" id="EGV60529.1"/>
    </source>
</evidence>
<dbReference type="eggNOG" id="KOG1931">
    <property type="taxonomic scope" value="Eukaryota"/>
</dbReference>
<feature type="domain" description="TRAPPC10/Trs130 N-terminal" evidence="5">
    <location>
        <begin position="4"/>
        <end position="195"/>
    </location>
</feature>
<dbReference type="PANTHER" id="PTHR13251:SF3">
    <property type="entry name" value="TRAFFICKING PROTEIN PARTICLE COMPLEX SUBUNIT 10"/>
    <property type="match status" value="1"/>
</dbReference>
<dbReference type="Pfam" id="PF23285">
    <property type="entry name" value="DUF7078"/>
    <property type="match status" value="1"/>
</dbReference>
<dbReference type="GO" id="GO:0006891">
    <property type="term" value="P:intra-Golgi vesicle-mediated transport"/>
    <property type="evidence" value="ECO:0007669"/>
    <property type="project" value="TreeGrafter"/>
</dbReference>
<proteinExistence type="predicted"/>
<feature type="domain" description="DUF7076" evidence="6">
    <location>
        <begin position="541"/>
        <end position="651"/>
    </location>
</feature>
<protein>
    <recommendedName>
        <fullName evidence="11">Trafficking protein particle complex subunit 11 domain-containing protein</fullName>
    </recommendedName>
</protein>
<dbReference type="GO" id="GO:0005829">
    <property type="term" value="C:cytosol"/>
    <property type="evidence" value="ECO:0007669"/>
    <property type="project" value="GOC"/>
</dbReference>
<dbReference type="GO" id="GO:0034498">
    <property type="term" value="P:early endosome to Golgi transport"/>
    <property type="evidence" value="ECO:0007669"/>
    <property type="project" value="TreeGrafter"/>
</dbReference>
<comment type="subcellular location">
    <subcellularLocation>
        <location evidence="1">Golgi apparatus</location>
    </subcellularLocation>
</comment>
<feature type="domain" description="DUF7078" evidence="7">
    <location>
        <begin position="892"/>
        <end position="971"/>
    </location>
</feature>
<evidence type="ECO:0000259" key="8">
    <source>
        <dbReference type="Pfam" id="PF24967"/>
    </source>
</evidence>
<dbReference type="Pfam" id="PF23273">
    <property type="entry name" value="DUF7076"/>
    <property type="match status" value="1"/>
</dbReference>
<evidence type="ECO:0000313" key="10">
    <source>
        <dbReference type="Proteomes" id="UP000000707"/>
    </source>
</evidence>
<organism evidence="10">
    <name type="scientific">Candida tenuis (strain ATCC 10573 / BCRC 21748 / CBS 615 / JCM 9827 / NBRC 10315 / NRRL Y-1498 / VKM Y-70)</name>
    <name type="common">Yeast</name>
    <name type="synonym">Yamadazyma tenuis</name>
    <dbReference type="NCBI Taxonomy" id="590646"/>
    <lineage>
        <taxon>Eukaryota</taxon>
        <taxon>Fungi</taxon>
        <taxon>Dikarya</taxon>
        <taxon>Ascomycota</taxon>
        <taxon>Saccharomycotina</taxon>
        <taxon>Pichiomycetes</taxon>
        <taxon>Debaryomycetaceae</taxon>
        <taxon>Yamadazyma</taxon>
    </lineage>
</organism>
<reference evidence="9 10" key="1">
    <citation type="journal article" date="2011" name="Proc. Natl. Acad. Sci. U.S.A.">
        <title>Comparative genomics of xylose-fermenting fungi for enhanced biofuel production.</title>
        <authorList>
            <person name="Wohlbach D.J."/>
            <person name="Kuo A."/>
            <person name="Sato T.K."/>
            <person name="Potts K.M."/>
            <person name="Salamov A.A."/>
            <person name="LaButti K.M."/>
            <person name="Sun H."/>
            <person name="Clum A."/>
            <person name="Pangilinan J.L."/>
            <person name="Lindquist E.A."/>
            <person name="Lucas S."/>
            <person name="Lapidus A."/>
            <person name="Jin M."/>
            <person name="Gunawan C."/>
            <person name="Balan V."/>
            <person name="Dale B.E."/>
            <person name="Jeffries T.W."/>
            <person name="Zinkel R."/>
            <person name="Barry K.W."/>
            <person name="Grigoriev I.V."/>
            <person name="Gasch A.P."/>
        </authorList>
    </citation>
    <scope>NUCLEOTIDE SEQUENCE [LARGE SCALE GENOMIC DNA]</scope>
    <source>
        <strain evidence="10">ATCC 10573 / BCRC 21748 / CBS 615 / JCM 9827 / NBRC 10315 / NRRL Y-1498 / VKM Y-70</strain>
    </source>
</reference>
<sequence>MSVQLAYYDPFNVFPLIKPSLDSKLPLTNVHWRFNHSSALRSIPRLPVDLVEEVPKKVNDSIHVRLMFIQCNAIEIYKSQVRPLILEWLKHSVNDDVEWLIVLYSPIKKDKYSFKTSIFEKLKADFGKDGKHLSALTVNRGSKDRCFRLREPNDNDLNKLEVYNDLINFIKDLILASCLRNFETIDKQLSTIKDKDLFFVNLLLKKSMSFENLRLFKDSLNTLKDSTILLQNYYHKSPTSFKNILPEIDYKNVTAVFKECDILSETNYFYIISFVFNRKFKLLLTLVEDEDLFSIQCLYVSNLFQEMIDYLNILNSFFGDSVLQFNYHLIEYFMGHKVIKDFINTPAHEEVDTSYLHEFMGELKLFERSSLVKLGALRGYRIYEFNEVSLDDHGDKQKEIELVGELSRILKSKDSFLQYFENATETIIQHLVLCNRTKTIDVLSIDLALLNYQRQNYKESLNILQDSYQFFLDNNWNYMGGILLEIYVECIEKLSINNPALLVQSYIKLISNLKTTSEKVDINNYRLIKTQKQISKLSQNVIKGSESLQESFEFPIEKIFEVDLDPHIRNDGHNYYLELNLTNLYEIEFKFEHVELELSKGLTFKVGDVRLSEEKFQTVKLVSRRAVVGFFKPVKLTIGLSPKLKLIHTFTQVPDDPKHSILNDSMIFHNQTAQSEMETNSIYFYPSGDVFTCDIKMASDLLLGLPSIILTLKNGETPIQNVSVDFLTFEDFKYDKKNLELRKVDLEAGEKYLHEVPIQSLTDNKILKVKTLVRYDANETSYEFVTEKIIDTNLIVSVSVQDIFKSESIFSRFQVGSAISSPVRILSTQLVNADENSGTAYTIKVPRVTSENCIVYGEQMYTSFYKIELTEKHHVKPTDEFKLSVVYSSVVEECEEIMARLVHSEIESFSYAFNDMVMPKIRFDYQSYLLDSKLAILNILEITTLTDRIVQYLAPKERTKVRDSIINIINSTHSTTTTQDSFKLRSLNIYVPVSNIDILQIVEFKFNKKEKYVVGEPISVELAIESSLKWTSKHRILEDEQDISINAESSLLEDYPSKERFQVSIVNDDNWLISGFRKKIFSIDSKSQSTNKFNLVLIPLTVGKLSLPRLLIKLLDSRDLTMDISIKNGCETLLVVPELDNITFSF</sequence>
<evidence type="ECO:0008006" key="11">
    <source>
        <dbReference type="Google" id="ProtNLM"/>
    </source>
</evidence>
<dbReference type="AlphaFoldDB" id="G3BEF0"/>
<evidence type="ECO:0000256" key="3">
    <source>
        <dbReference type="ARBA" id="ARBA00023034"/>
    </source>
</evidence>
<evidence type="ECO:0000259" key="6">
    <source>
        <dbReference type="Pfam" id="PF23273"/>
    </source>
</evidence>
<dbReference type="EMBL" id="GL996528">
    <property type="protein sequence ID" value="EGV60529.1"/>
    <property type="molecule type" value="Genomic_DNA"/>
</dbReference>
<dbReference type="Pfam" id="PF23036">
    <property type="entry name" value="TRAPPC10_1st"/>
    <property type="match status" value="1"/>
</dbReference>
<feature type="domain" description="TRAPPC10/Trs130 C-terminal" evidence="4">
    <location>
        <begin position="991"/>
        <end position="1117"/>
    </location>
</feature>
<dbReference type="Pfam" id="PF12584">
    <property type="entry name" value="TRAPPC10"/>
    <property type="match status" value="1"/>
</dbReference>
<accession>G3BEF0</accession>
<dbReference type="InterPro" id="IPR055506">
    <property type="entry name" value="DUF7078"/>
</dbReference>
<dbReference type="InterPro" id="IPR055504">
    <property type="entry name" value="DUF7076"/>
</dbReference>
<dbReference type="RefSeq" id="XP_006689743.1">
    <property type="nucleotide sequence ID" value="XM_006689680.1"/>
</dbReference>
<keyword evidence="2" id="KW-0813">Transport</keyword>
<dbReference type="InterPro" id="IPR022233">
    <property type="entry name" value="TRAPPC10/Trs130_C"/>
</dbReference>
<keyword evidence="10" id="KW-1185">Reference proteome</keyword>
<feature type="domain" description="Trs130 NTS" evidence="8">
    <location>
        <begin position="303"/>
        <end position="495"/>
    </location>
</feature>
<dbReference type="OrthoDB" id="10256906at2759"/>
<dbReference type="HOGENOM" id="CLU_009596_0_0_1"/>
<dbReference type="Proteomes" id="UP000000707">
    <property type="component" value="Unassembled WGS sequence"/>
</dbReference>
<dbReference type="InterPro" id="IPR056916">
    <property type="entry name" value="NTS_TR130"/>
</dbReference>
<dbReference type="GO" id="GO:1990071">
    <property type="term" value="C:TRAPPII protein complex"/>
    <property type="evidence" value="ECO:0007669"/>
    <property type="project" value="InterPro"/>
</dbReference>
<dbReference type="InterPro" id="IPR056913">
    <property type="entry name" value="TRAPPC10/Trs130_N"/>
</dbReference>
<name>G3BEF0_CANTC</name>
<evidence type="ECO:0000259" key="4">
    <source>
        <dbReference type="Pfam" id="PF12584"/>
    </source>
</evidence>
<gene>
    <name evidence="9" type="ORF">CANTEDRAFT_110716</name>
</gene>
<evidence type="ECO:0000256" key="2">
    <source>
        <dbReference type="ARBA" id="ARBA00022448"/>
    </source>
</evidence>
<dbReference type="GeneID" id="18246216"/>
<dbReference type="KEGG" id="cten:18246216"/>
<dbReference type="PANTHER" id="PTHR13251">
    <property type="entry name" value="EPILEPSY HOLOPROSENCEPHALY CANDIDATE 1/TMEM1"/>
    <property type="match status" value="1"/>
</dbReference>
<evidence type="ECO:0000259" key="5">
    <source>
        <dbReference type="Pfam" id="PF23036"/>
    </source>
</evidence>